<sequence length="196" mass="22072">MEDPTEEESLEDLVPLKQSDMEMDFHESVESLGNRKGKEKIPVWRSPSCSEEDEFSRPKRERKPKERVVEEALTGPPRQVKILRRPDPVVTTSGLNPGKELVLGDKKGLNPLVKEFRPAQGFLKPCNVVFILPEEAMAKEDQVAGLDKHGRHKSVSLSPQASTEELRMLFQELVGLKNHRPIAPTVKAIYNVDATN</sequence>
<evidence type="ECO:0000313" key="2">
    <source>
        <dbReference type="Proteomes" id="UP001062846"/>
    </source>
</evidence>
<protein>
    <submittedName>
        <fullName evidence="1">Uncharacterized protein</fullName>
    </submittedName>
</protein>
<gene>
    <name evidence="1" type="ORF">RHMOL_Rhmol07G0193600</name>
</gene>
<reference evidence="1" key="1">
    <citation type="submission" date="2022-02" db="EMBL/GenBank/DDBJ databases">
        <title>Plant Genome Project.</title>
        <authorList>
            <person name="Zhang R.-G."/>
        </authorList>
    </citation>
    <scope>NUCLEOTIDE SEQUENCE</scope>
    <source>
        <strain evidence="1">AT1</strain>
    </source>
</reference>
<proteinExistence type="predicted"/>
<accession>A0ACC0N339</accession>
<dbReference type="Proteomes" id="UP001062846">
    <property type="component" value="Chromosome 7"/>
</dbReference>
<name>A0ACC0N339_RHOML</name>
<keyword evidence="2" id="KW-1185">Reference proteome</keyword>
<comment type="caution">
    <text evidence="1">The sequence shown here is derived from an EMBL/GenBank/DDBJ whole genome shotgun (WGS) entry which is preliminary data.</text>
</comment>
<evidence type="ECO:0000313" key="1">
    <source>
        <dbReference type="EMBL" id="KAI8547411.1"/>
    </source>
</evidence>
<organism evidence="1 2">
    <name type="scientific">Rhododendron molle</name>
    <name type="common">Chinese azalea</name>
    <name type="synonym">Azalea mollis</name>
    <dbReference type="NCBI Taxonomy" id="49168"/>
    <lineage>
        <taxon>Eukaryota</taxon>
        <taxon>Viridiplantae</taxon>
        <taxon>Streptophyta</taxon>
        <taxon>Embryophyta</taxon>
        <taxon>Tracheophyta</taxon>
        <taxon>Spermatophyta</taxon>
        <taxon>Magnoliopsida</taxon>
        <taxon>eudicotyledons</taxon>
        <taxon>Gunneridae</taxon>
        <taxon>Pentapetalae</taxon>
        <taxon>asterids</taxon>
        <taxon>Ericales</taxon>
        <taxon>Ericaceae</taxon>
        <taxon>Ericoideae</taxon>
        <taxon>Rhodoreae</taxon>
        <taxon>Rhododendron</taxon>
    </lineage>
</organism>
<dbReference type="EMBL" id="CM046394">
    <property type="protein sequence ID" value="KAI8547411.1"/>
    <property type="molecule type" value="Genomic_DNA"/>
</dbReference>